<sequence length="613" mass="67989">MATARSVSPGGALLRASRLFSMPTPLPPCKTVGAEAPRSDTATKNYPTHQAITTLGSARKVGDWGLKRPLPLGKTTKSGQAIVRVKAIDSAEQITDYSSATDHGVTLQKFQELRLPLSYPAAQEDGRARRGLNIPMRSVFDEDSTGRNADIATKWKFEGPWLAGMSLGDFNKWVEKQVKPRRIEFHAFMKEKIATRRLESAKKAALERGERIPDVVDTASITDEQVTDYLQELRSSGNYQELYDTVGEFLDLAPVAPPDFADFALSPFQRGNQSFFGSNGTTDRKHLEIKASPNPYEKYGPPPSHPSAGISYLRTNMYLDNHPVYGPQAVHPPVQARVLRPKSKGIQGTSKIGVAGFVATNPSGDTHSNLPANQKSIAKDSLLSFDPTIEGGAKLWVHPKYAFVDSFGRVRPVFEDVQSEQSRLVALESVGEAKPQFGEGRNQPQLQPFPPVGCVNRLAAPHQAVKMGRVRTKTVKKSAKVIIERYYPKLTLDFETNKRICDEIAIIASKRLRNKIAGYTTHLMKRIQRGPVRGISFKLQEEERERKDQYVPEISALDFAQNSESGQLDVDTETKDLLKHLGFDSIPVNVVPVTQAQAPERGRRFGDRPPRRD</sequence>
<dbReference type="PROSITE" id="PS00712">
    <property type="entry name" value="RIBOSOMAL_S17E"/>
    <property type="match status" value="1"/>
</dbReference>
<feature type="compositionally biased region" description="Basic and acidic residues" evidence="4">
    <location>
        <begin position="600"/>
        <end position="613"/>
    </location>
</feature>
<dbReference type="SUPFAM" id="SSF116820">
    <property type="entry name" value="Rps17e-like"/>
    <property type="match status" value="1"/>
</dbReference>
<comment type="similarity">
    <text evidence="1">Belongs to the eukaryotic ribosomal protein eS17 family.</text>
</comment>
<comment type="caution">
    <text evidence="5">The sequence shown here is derived from an EMBL/GenBank/DDBJ whole genome shotgun (WGS) entry which is preliminary data.</text>
</comment>
<dbReference type="Pfam" id="PF11709">
    <property type="entry name" value="Mit_ribos_Mrp51"/>
    <property type="match status" value="1"/>
</dbReference>
<protein>
    <submittedName>
        <fullName evidence="5">Mitochondrial ribosomal protein subunit-domain-containing protein</fullName>
    </submittedName>
</protein>
<dbReference type="Pfam" id="PF00833">
    <property type="entry name" value="Ribosomal_S17e"/>
    <property type="match status" value="1"/>
</dbReference>
<name>A0AAN7B8L6_9PEZI</name>
<evidence type="ECO:0000256" key="1">
    <source>
        <dbReference type="ARBA" id="ARBA00010444"/>
    </source>
</evidence>
<dbReference type="HAMAP" id="MF_00511">
    <property type="entry name" value="Ribosomal_eS17"/>
    <property type="match status" value="1"/>
</dbReference>
<dbReference type="EMBL" id="MU858094">
    <property type="protein sequence ID" value="KAK4214419.1"/>
    <property type="molecule type" value="Genomic_DNA"/>
</dbReference>
<dbReference type="InterPro" id="IPR016712">
    <property type="entry name" value="Rbsml_bS1m-like"/>
</dbReference>
<dbReference type="GO" id="GO:0003735">
    <property type="term" value="F:structural constituent of ribosome"/>
    <property type="evidence" value="ECO:0007669"/>
    <property type="project" value="InterPro"/>
</dbReference>
<dbReference type="GO" id="GO:0005763">
    <property type="term" value="C:mitochondrial small ribosomal subunit"/>
    <property type="evidence" value="ECO:0007669"/>
    <property type="project" value="TreeGrafter"/>
</dbReference>
<dbReference type="InterPro" id="IPR001210">
    <property type="entry name" value="Ribosomal_eS17"/>
</dbReference>
<dbReference type="InterPro" id="IPR036401">
    <property type="entry name" value="Ribosomal_eS17_sf"/>
</dbReference>
<evidence type="ECO:0000256" key="4">
    <source>
        <dbReference type="SAM" id="MobiDB-lite"/>
    </source>
</evidence>
<reference evidence="5" key="2">
    <citation type="submission" date="2023-05" db="EMBL/GenBank/DDBJ databases">
        <authorList>
            <consortium name="Lawrence Berkeley National Laboratory"/>
            <person name="Steindorff A."/>
            <person name="Hensen N."/>
            <person name="Bonometti L."/>
            <person name="Westerberg I."/>
            <person name="Brannstrom I.O."/>
            <person name="Guillou S."/>
            <person name="Cros-Aarteil S."/>
            <person name="Calhoun S."/>
            <person name="Haridas S."/>
            <person name="Kuo A."/>
            <person name="Mondo S."/>
            <person name="Pangilinan J."/>
            <person name="Riley R."/>
            <person name="Labutti K."/>
            <person name="Andreopoulos B."/>
            <person name="Lipzen A."/>
            <person name="Chen C."/>
            <person name="Yanf M."/>
            <person name="Daum C."/>
            <person name="Ng V."/>
            <person name="Clum A."/>
            <person name="Ohm R."/>
            <person name="Martin F."/>
            <person name="Silar P."/>
            <person name="Natvig D."/>
            <person name="Lalanne C."/>
            <person name="Gautier V."/>
            <person name="Ament-Velasquez S.L."/>
            <person name="Kruys A."/>
            <person name="Hutchinson M.I."/>
            <person name="Powell A.J."/>
            <person name="Barry K."/>
            <person name="Miller A.N."/>
            <person name="Grigoriev I.V."/>
            <person name="Debuchy R."/>
            <person name="Gladieux P."/>
            <person name="Thoren M.H."/>
            <person name="Johannesson H."/>
        </authorList>
    </citation>
    <scope>NUCLEOTIDE SEQUENCE</scope>
    <source>
        <strain evidence="5">PSN293</strain>
    </source>
</reference>
<organism evidence="5 6">
    <name type="scientific">Rhypophila decipiens</name>
    <dbReference type="NCBI Taxonomy" id="261697"/>
    <lineage>
        <taxon>Eukaryota</taxon>
        <taxon>Fungi</taxon>
        <taxon>Dikarya</taxon>
        <taxon>Ascomycota</taxon>
        <taxon>Pezizomycotina</taxon>
        <taxon>Sordariomycetes</taxon>
        <taxon>Sordariomycetidae</taxon>
        <taxon>Sordariales</taxon>
        <taxon>Naviculisporaceae</taxon>
        <taxon>Rhypophila</taxon>
    </lineage>
</organism>
<proteinExistence type="inferred from homology"/>
<evidence type="ECO:0000313" key="6">
    <source>
        <dbReference type="Proteomes" id="UP001301769"/>
    </source>
</evidence>
<evidence type="ECO:0000313" key="5">
    <source>
        <dbReference type="EMBL" id="KAK4214419.1"/>
    </source>
</evidence>
<dbReference type="AlphaFoldDB" id="A0AAN7B8L6"/>
<dbReference type="Proteomes" id="UP001301769">
    <property type="component" value="Unassembled WGS sequence"/>
</dbReference>
<keyword evidence="2 5" id="KW-0689">Ribosomal protein</keyword>
<evidence type="ECO:0000256" key="3">
    <source>
        <dbReference type="ARBA" id="ARBA00023274"/>
    </source>
</evidence>
<dbReference type="PANTHER" id="PTHR28058:SF1">
    <property type="entry name" value="SMALL RIBOSOMAL SUBUNIT PROTEIN BS1M"/>
    <property type="match status" value="1"/>
</dbReference>
<keyword evidence="3" id="KW-0687">Ribonucleoprotein</keyword>
<dbReference type="PANTHER" id="PTHR28058">
    <property type="entry name" value="37S RIBOSOMAL PROTEIN MRP51, MITOCHONDRIAL"/>
    <property type="match status" value="1"/>
</dbReference>
<dbReference type="Gene3D" id="1.10.60.20">
    <property type="entry name" value="Ribosomal protein S17e-like"/>
    <property type="match status" value="1"/>
</dbReference>
<dbReference type="FunFam" id="1.10.60.20:FF:000001">
    <property type="entry name" value="40S ribosomal protein S17"/>
    <property type="match status" value="1"/>
</dbReference>
<dbReference type="GO" id="GO:0070124">
    <property type="term" value="P:mitochondrial translational initiation"/>
    <property type="evidence" value="ECO:0007669"/>
    <property type="project" value="TreeGrafter"/>
</dbReference>
<feature type="region of interest" description="Disordered" evidence="4">
    <location>
        <begin position="593"/>
        <end position="613"/>
    </location>
</feature>
<evidence type="ECO:0000256" key="2">
    <source>
        <dbReference type="ARBA" id="ARBA00022980"/>
    </source>
</evidence>
<dbReference type="InterPro" id="IPR018273">
    <property type="entry name" value="Ribosomal_eS17_CS"/>
</dbReference>
<gene>
    <name evidence="5" type="ORF">QBC37DRAFT_472699</name>
</gene>
<keyword evidence="6" id="KW-1185">Reference proteome</keyword>
<reference evidence="5" key="1">
    <citation type="journal article" date="2023" name="Mol. Phylogenet. Evol.">
        <title>Genome-scale phylogeny and comparative genomics of the fungal order Sordariales.</title>
        <authorList>
            <person name="Hensen N."/>
            <person name="Bonometti L."/>
            <person name="Westerberg I."/>
            <person name="Brannstrom I.O."/>
            <person name="Guillou S."/>
            <person name="Cros-Aarteil S."/>
            <person name="Calhoun S."/>
            <person name="Haridas S."/>
            <person name="Kuo A."/>
            <person name="Mondo S."/>
            <person name="Pangilinan J."/>
            <person name="Riley R."/>
            <person name="LaButti K."/>
            <person name="Andreopoulos B."/>
            <person name="Lipzen A."/>
            <person name="Chen C."/>
            <person name="Yan M."/>
            <person name="Daum C."/>
            <person name="Ng V."/>
            <person name="Clum A."/>
            <person name="Steindorff A."/>
            <person name="Ohm R.A."/>
            <person name="Martin F."/>
            <person name="Silar P."/>
            <person name="Natvig D.O."/>
            <person name="Lalanne C."/>
            <person name="Gautier V."/>
            <person name="Ament-Velasquez S.L."/>
            <person name="Kruys A."/>
            <person name="Hutchinson M.I."/>
            <person name="Powell A.J."/>
            <person name="Barry K."/>
            <person name="Miller A.N."/>
            <person name="Grigoriev I.V."/>
            <person name="Debuchy R."/>
            <person name="Gladieux P."/>
            <person name="Hiltunen Thoren M."/>
            <person name="Johannesson H."/>
        </authorList>
    </citation>
    <scope>NUCLEOTIDE SEQUENCE</scope>
    <source>
        <strain evidence="5">PSN293</strain>
    </source>
</reference>
<accession>A0AAN7B8L6</accession>